<dbReference type="PANTHER" id="PTHR36836:SF1">
    <property type="entry name" value="COLANIC ACID BIOSYNTHESIS PROTEIN WCAK"/>
    <property type="match status" value="1"/>
</dbReference>
<dbReference type="InterPro" id="IPR007345">
    <property type="entry name" value="Polysacch_pyruvyl_Trfase"/>
</dbReference>
<dbReference type="AlphaFoldDB" id="A0AAX2CD83"/>
<gene>
    <name evidence="2" type="ORF">BCB44BAC_00796</name>
</gene>
<dbReference type="GO" id="GO:0016740">
    <property type="term" value="F:transferase activity"/>
    <property type="evidence" value="ECO:0007669"/>
    <property type="project" value="UniProtKB-KW"/>
</dbReference>
<comment type="caution">
    <text evidence="2">The sequence shown here is derived from an EMBL/GenBank/DDBJ whole genome shotgun (WGS) entry which is preliminary data.</text>
</comment>
<organism evidence="2 3">
    <name type="scientific">Bacillus cytotoxicus</name>
    <dbReference type="NCBI Taxonomy" id="580165"/>
    <lineage>
        <taxon>Bacteria</taxon>
        <taxon>Bacillati</taxon>
        <taxon>Bacillota</taxon>
        <taxon>Bacilli</taxon>
        <taxon>Bacillales</taxon>
        <taxon>Bacillaceae</taxon>
        <taxon>Bacillus</taxon>
        <taxon>Bacillus cereus group</taxon>
    </lineage>
</organism>
<dbReference type="Pfam" id="PF04230">
    <property type="entry name" value="PS_pyruv_trans"/>
    <property type="match status" value="1"/>
</dbReference>
<dbReference type="EMBL" id="FMIK01000017">
    <property type="protein sequence ID" value="SCL85655.1"/>
    <property type="molecule type" value="Genomic_DNA"/>
</dbReference>
<dbReference type="InterPro" id="IPR019896">
    <property type="entry name" value="Polysacch_pyruvyl_Trfase_CsaB"/>
</dbReference>
<feature type="domain" description="Polysaccharide pyruvyl transferase" evidence="1">
    <location>
        <begin position="13"/>
        <end position="289"/>
    </location>
</feature>
<dbReference type="GeneID" id="33896092"/>
<evidence type="ECO:0000313" key="3">
    <source>
        <dbReference type="Proteomes" id="UP000242164"/>
    </source>
</evidence>
<dbReference type="NCBIfam" id="TIGR03609">
    <property type="entry name" value="S_layer_CsaB"/>
    <property type="match status" value="1"/>
</dbReference>
<dbReference type="Gene3D" id="3.40.50.2000">
    <property type="entry name" value="Glycogen Phosphorylase B"/>
    <property type="match status" value="1"/>
</dbReference>
<reference evidence="2 3" key="1">
    <citation type="submission" date="2016-08" db="EMBL/GenBank/DDBJ databases">
        <authorList>
            <person name="Loux V."/>
            <person name="Rue O."/>
        </authorList>
    </citation>
    <scope>NUCLEOTIDE SEQUENCE [LARGE SCALE GENOMIC DNA]</scope>
    <source>
        <strain evidence="2 3">AFSSA_08CEB44bac</strain>
    </source>
</reference>
<dbReference type="Proteomes" id="UP000242164">
    <property type="component" value="Unassembled WGS sequence"/>
</dbReference>
<evidence type="ECO:0000313" key="2">
    <source>
        <dbReference type="EMBL" id="SCL85655.1"/>
    </source>
</evidence>
<dbReference type="PANTHER" id="PTHR36836">
    <property type="entry name" value="COLANIC ACID BIOSYNTHESIS PROTEIN WCAK"/>
    <property type="match status" value="1"/>
</dbReference>
<accession>A0AAX2CD83</accession>
<sequence>MRLVLSGYYGFYNVGDEAILQSIIKALHEEDPTLQLVVLSNDPDYTRKMYGVEAVNRWDIKAIYREIKQSNGLISGGGSLLQDKTSIKSILYYTGIMRLARFLKKPYYIYAQGIGPITKKQNRLLVKWHVSKAEYISVRDEDSFLYLKEIGIKKGIELVPDPVLACQPEQQHSGWLQKQSVQGKVIAVSVRYWDAKEDYMRKLAETLKKFKQEGYHILFVPMHGPFDQNASRDIINLMGEEAHMLPYKMDIHEKIAILSECSLLIGMRLHALIFAAVANIPMIGISYDPKIDSFLQQVNQPIIGNVDGDWTAETLYSMAMKQLQQKENVQLTLGQRVEELREQISKASKHIIYDLHTREGAKREVKSKI</sequence>
<keyword evidence="2" id="KW-0808">Transferase</keyword>
<proteinExistence type="predicted"/>
<name>A0AAX2CD83_9BACI</name>
<dbReference type="SUPFAM" id="SSF53756">
    <property type="entry name" value="UDP-Glycosyltransferase/glycogen phosphorylase"/>
    <property type="match status" value="1"/>
</dbReference>
<evidence type="ECO:0000259" key="1">
    <source>
        <dbReference type="Pfam" id="PF04230"/>
    </source>
</evidence>
<dbReference type="RefSeq" id="WP_011983814.1">
    <property type="nucleotide sequence ID" value="NZ_CP024096.1"/>
</dbReference>
<protein>
    <submittedName>
        <fullName evidence="2">Polysaccharide pyruvyl transferase</fullName>
    </submittedName>
</protein>